<reference evidence="1" key="1">
    <citation type="journal article" date="2021" name="bioRxiv">
        <title>Whole Genome Assembly and Annotation of Northern Wild Rice, Zizania palustris L., Supports a Whole Genome Duplication in the Zizania Genus.</title>
        <authorList>
            <person name="Haas M."/>
            <person name="Kono T."/>
            <person name="Macchietto M."/>
            <person name="Millas R."/>
            <person name="McGilp L."/>
            <person name="Shao M."/>
            <person name="Duquette J."/>
            <person name="Hirsch C.N."/>
            <person name="Kimball J."/>
        </authorList>
    </citation>
    <scope>NUCLEOTIDE SEQUENCE</scope>
    <source>
        <tissue evidence="1">Fresh leaf tissue</tissue>
    </source>
</reference>
<accession>A0A8J6BNB5</accession>
<keyword evidence="2" id="KW-1185">Reference proteome</keyword>
<dbReference type="AlphaFoldDB" id="A0A8J6BNB5"/>
<dbReference type="EMBL" id="JAAALK010000082">
    <property type="protein sequence ID" value="KAG8085768.1"/>
    <property type="molecule type" value="Genomic_DNA"/>
</dbReference>
<sequence>MLSVNLQGRLVFIRMTWRHRWPSCDYPEAADPDPFAASPAPGFTALALALSHDDDLACKCGNLALHQKCPRNLNTCCVQSLLRTPTLVDAQKRRDVDALWPLPAPYQWQLGNAEITKQALAVTTSFHRAWMDPLQRNSWIRFTLSKGVSSSSSWTREGGKEIKIERGYYQMYIF</sequence>
<evidence type="ECO:0000313" key="2">
    <source>
        <dbReference type="Proteomes" id="UP000729402"/>
    </source>
</evidence>
<dbReference type="Proteomes" id="UP000729402">
    <property type="component" value="Unassembled WGS sequence"/>
</dbReference>
<comment type="caution">
    <text evidence="1">The sequence shown here is derived from an EMBL/GenBank/DDBJ whole genome shotgun (WGS) entry which is preliminary data.</text>
</comment>
<name>A0A8J6BNB5_ZIZPA</name>
<evidence type="ECO:0000313" key="1">
    <source>
        <dbReference type="EMBL" id="KAG8085768.1"/>
    </source>
</evidence>
<proteinExistence type="predicted"/>
<gene>
    <name evidence="1" type="ORF">GUJ93_ZPchr0010g9038</name>
</gene>
<protein>
    <submittedName>
        <fullName evidence="1">Uncharacterized protein</fullName>
    </submittedName>
</protein>
<organism evidence="1 2">
    <name type="scientific">Zizania palustris</name>
    <name type="common">Northern wild rice</name>
    <dbReference type="NCBI Taxonomy" id="103762"/>
    <lineage>
        <taxon>Eukaryota</taxon>
        <taxon>Viridiplantae</taxon>
        <taxon>Streptophyta</taxon>
        <taxon>Embryophyta</taxon>
        <taxon>Tracheophyta</taxon>
        <taxon>Spermatophyta</taxon>
        <taxon>Magnoliopsida</taxon>
        <taxon>Liliopsida</taxon>
        <taxon>Poales</taxon>
        <taxon>Poaceae</taxon>
        <taxon>BOP clade</taxon>
        <taxon>Oryzoideae</taxon>
        <taxon>Oryzeae</taxon>
        <taxon>Zizaniinae</taxon>
        <taxon>Zizania</taxon>
    </lineage>
</organism>
<reference evidence="1" key="2">
    <citation type="submission" date="2021-02" db="EMBL/GenBank/DDBJ databases">
        <authorList>
            <person name="Kimball J.A."/>
            <person name="Haas M.W."/>
            <person name="Macchietto M."/>
            <person name="Kono T."/>
            <person name="Duquette J."/>
            <person name="Shao M."/>
        </authorList>
    </citation>
    <scope>NUCLEOTIDE SEQUENCE</scope>
    <source>
        <tissue evidence="1">Fresh leaf tissue</tissue>
    </source>
</reference>